<dbReference type="Pfam" id="PF10531">
    <property type="entry name" value="SLBB"/>
    <property type="match status" value="1"/>
</dbReference>
<comment type="subunit">
    <text evidence="8">The complex is composed of six subunits: RnfA, RnfB, RnfC, RnfD, RnfE and RnfG.</text>
</comment>
<dbReference type="PROSITE" id="PS51379">
    <property type="entry name" value="4FE4S_FER_2"/>
    <property type="match status" value="2"/>
</dbReference>
<comment type="caution">
    <text evidence="10">The sequence shown here is derived from an EMBL/GenBank/DDBJ whole genome shotgun (WGS) entry which is preliminary data.</text>
</comment>
<evidence type="ECO:0000256" key="5">
    <source>
        <dbReference type="ARBA" id="ARBA00022982"/>
    </source>
</evidence>
<dbReference type="SUPFAM" id="SSF142019">
    <property type="entry name" value="Nqo1 FMN-binding domain-like"/>
    <property type="match status" value="1"/>
</dbReference>
<feature type="binding site" evidence="8">
    <location>
        <position position="398"/>
    </location>
    <ligand>
        <name>[4Fe-4S] cluster</name>
        <dbReference type="ChEBI" id="CHEBI:49883"/>
        <label>2</label>
    </ligand>
</feature>
<dbReference type="Proteomes" id="UP000824175">
    <property type="component" value="Unassembled WGS sequence"/>
</dbReference>
<evidence type="ECO:0000256" key="8">
    <source>
        <dbReference type="HAMAP-Rule" id="MF_00461"/>
    </source>
</evidence>
<evidence type="ECO:0000313" key="11">
    <source>
        <dbReference type="Proteomes" id="UP000824175"/>
    </source>
</evidence>
<dbReference type="PROSITE" id="PS00198">
    <property type="entry name" value="4FE4S_FER_1"/>
    <property type="match status" value="1"/>
</dbReference>
<dbReference type="Pfam" id="PF13183">
    <property type="entry name" value="Fer4_8"/>
    <property type="match status" value="1"/>
</dbReference>
<name>A0A9D1L046_9FIRM</name>
<dbReference type="InterPro" id="IPR026902">
    <property type="entry name" value="RnfC_N"/>
</dbReference>
<dbReference type="InterPro" id="IPR009051">
    <property type="entry name" value="Helical_ferredxn"/>
</dbReference>
<organism evidence="10 11">
    <name type="scientific">Candidatus Fimiplasma intestinipullorum</name>
    <dbReference type="NCBI Taxonomy" id="2840825"/>
    <lineage>
        <taxon>Bacteria</taxon>
        <taxon>Bacillati</taxon>
        <taxon>Bacillota</taxon>
        <taxon>Clostridia</taxon>
        <taxon>Eubacteriales</taxon>
        <taxon>Candidatus Fimiplasma</taxon>
    </lineage>
</organism>
<dbReference type="SUPFAM" id="SSF46548">
    <property type="entry name" value="alpha-helical ferredoxin"/>
    <property type="match status" value="1"/>
</dbReference>
<dbReference type="GO" id="GO:0051539">
    <property type="term" value="F:4 iron, 4 sulfur cluster binding"/>
    <property type="evidence" value="ECO:0007669"/>
    <property type="project" value="UniProtKB-KW"/>
</dbReference>
<evidence type="ECO:0000313" key="10">
    <source>
        <dbReference type="EMBL" id="HIU13360.1"/>
    </source>
</evidence>
<proteinExistence type="inferred from homology"/>
<dbReference type="InterPro" id="IPR010208">
    <property type="entry name" value="Ion_transpt_RnfC/RsxC"/>
</dbReference>
<accession>A0A9D1L046</accession>
<feature type="domain" description="4Fe-4S ferredoxin-type" evidence="9">
    <location>
        <begin position="389"/>
        <end position="417"/>
    </location>
</feature>
<dbReference type="InterPro" id="IPR017896">
    <property type="entry name" value="4Fe4S_Fe-S-bd"/>
</dbReference>
<comment type="function">
    <text evidence="8">Part of a membrane-bound complex that couples electron transfer with translocation of ions across the membrane.</text>
</comment>
<keyword evidence="7 8" id="KW-0411">Iron-sulfur</keyword>
<dbReference type="GO" id="GO:0046872">
    <property type="term" value="F:metal ion binding"/>
    <property type="evidence" value="ECO:0007669"/>
    <property type="project" value="UniProtKB-KW"/>
</dbReference>
<dbReference type="Gene3D" id="3.40.50.11540">
    <property type="entry name" value="NADH-ubiquinone oxidoreductase 51kDa subunit"/>
    <property type="match status" value="1"/>
</dbReference>
<comment type="subcellular location">
    <subcellularLocation>
        <location evidence="8">Cell membrane</location>
        <topology evidence="8">Peripheral membrane protein</topology>
    </subcellularLocation>
</comment>
<feature type="binding site" evidence="8">
    <location>
        <position position="362"/>
    </location>
    <ligand>
        <name>[4Fe-4S] cluster</name>
        <dbReference type="ChEBI" id="CHEBI:49883"/>
        <label>1</label>
    </ligand>
</feature>
<dbReference type="GO" id="GO:0009055">
    <property type="term" value="F:electron transfer activity"/>
    <property type="evidence" value="ECO:0007669"/>
    <property type="project" value="InterPro"/>
</dbReference>
<evidence type="ECO:0000256" key="7">
    <source>
        <dbReference type="ARBA" id="ARBA00023014"/>
    </source>
</evidence>
<feature type="binding site" evidence="8">
    <location>
        <position position="359"/>
    </location>
    <ligand>
        <name>[4Fe-4S] cluster</name>
        <dbReference type="ChEBI" id="CHEBI:49883"/>
        <label>1</label>
    </ligand>
</feature>
<dbReference type="PANTHER" id="PTHR43034:SF2">
    <property type="entry name" value="ION-TRANSLOCATING OXIDOREDUCTASE COMPLEX SUBUNIT C"/>
    <property type="match status" value="1"/>
</dbReference>
<dbReference type="NCBIfam" id="TIGR01945">
    <property type="entry name" value="rnfC"/>
    <property type="match status" value="1"/>
</dbReference>
<feature type="binding site" evidence="8">
    <location>
        <position position="365"/>
    </location>
    <ligand>
        <name>[4Fe-4S] cluster</name>
        <dbReference type="ChEBI" id="CHEBI:49883"/>
        <label>1</label>
    </ligand>
</feature>
<keyword evidence="3 8" id="KW-0479">Metal-binding</keyword>
<dbReference type="Pfam" id="PF01512">
    <property type="entry name" value="Complex1_51K"/>
    <property type="match status" value="1"/>
</dbReference>
<feature type="binding site" evidence="8">
    <location>
        <position position="401"/>
    </location>
    <ligand>
        <name>[4Fe-4S] cluster</name>
        <dbReference type="ChEBI" id="CHEBI:49883"/>
        <label>2</label>
    </ligand>
</feature>
<dbReference type="InterPro" id="IPR011538">
    <property type="entry name" value="Nuo51_FMN-bd"/>
</dbReference>
<sequence>MTILSGKGRTKLDGQKGLTKDKPILSIETPDVVYIPLVIGTATQFDVLVKEGDEVVIGTRLAVRKDMYVPIYSPVCGTVKGIEKRMHITGRPQNHIVIENNHKEDRVKVLDIADPDALSQQEIVDAMKELGLVGLGGSGFPTYVKYGHPEGIDTLLINGVECEPFLTSDHLSMKRDISALFDGTEFMLKAAGASKAIIAIKEHKPDLLELLQNEAKSHRHIEVKEVPDNYPMGWERVLVRVLMKKEYDRLPAEVGVIVNNASTAIALSKGIRLGEGITKRVVTFSGNGFKDPQNVEVAVGTPVNYIVEKIGGYADAPEGWLLSGGPMMGKSVMNDQFVICSYTNGITCLIKEETRTLACLKCGMCTENCPSRLQPVKIMQAEKAANIDMMEKLDVMRCIECGMCTYTCPSKIEVTDFVVKAKRRLNLANIKKNALKKK</sequence>
<dbReference type="InterPro" id="IPR037225">
    <property type="entry name" value="Nuo51_FMN-bd_sf"/>
</dbReference>
<evidence type="ECO:0000256" key="2">
    <source>
        <dbReference type="ARBA" id="ARBA00022485"/>
    </source>
</evidence>
<feature type="binding site" evidence="8">
    <location>
        <position position="369"/>
    </location>
    <ligand>
        <name>[4Fe-4S] cluster</name>
        <dbReference type="ChEBI" id="CHEBI:49883"/>
        <label>2</label>
    </ligand>
</feature>
<dbReference type="InterPro" id="IPR019554">
    <property type="entry name" value="Soluble_ligand-bd"/>
</dbReference>
<comment type="cofactor">
    <cofactor evidence="8">
        <name>[4Fe-4S] cluster</name>
        <dbReference type="ChEBI" id="CHEBI:49883"/>
    </cofactor>
    <text evidence="8">Binds 2 [4Fe-4S] clusters per subunit.</text>
</comment>
<dbReference type="EMBL" id="DVMJ01000040">
    <property type="protein sequence ID" value="HIU13360.1"/>
    <property type="molecule type" value="Genomic_DNA"/>
</dbReference>
<keyword evidence="8" id="KW-0472">Membrane</keyword>
<keyword evidence="1 8" id="KW-0813">Transport</keyword>
<dbReference type="Gene3D" id="1.10.1060.10">
    <property type="entry name" value="Alpha-helical ferredoxin"/>
    <property type="match status" value="1"/>
</dbReference>
<dbReference type="EC" id="7.-.-.-" evidence="8"/>
<keyword evidence="4 8" id="KW-0677">Repeat</keyword>
<evidence type="ECO:0000256" key="3">
    <source>
        <dbReference type="ARBA" id="ARBA00022723"/>
    </source>
</evidence>
<evidence type="ECO:0000256" key="6">
    <source>
        <dbReference type="ARBA" id="ARBA00023004"/>
    </source>
</evidence>
<keyword evidence="6 8" id="KW-0408">Iron</keyword>
<dbReference type="Pfam" id="PF13375">
    <property type="entry name" value="RnfC_N"/>
    <property type="match status" value="1"/>
</dbReference>
<protein>
    <recommendedName>
        <fullName evidence="8">Ion-translocating oxidoreductase complex subunit C</fullName>
        <ecNumber evidence="8">7.-.-.-</ecNumber>
    </recommendedName>
    <alternativeName>
        <fullName evidence="8">Rnf electron transport complex subunit C</fullName>
    </alternativeName>
</protein>
<keyword evidence="2 8" id="KW-0004">4Fe-4S</keyword>
<dbReference type="HAMAP" id="MF_00461">
    <property type="entry name" value="RsxC_RnfC"/>
    <property type="match status" value="1"/>
</dbReference>
<comment type="similarity">
    <text evidence="8">Belongs to the 4Fe4S bacterial-type ferredoxin family. RnfC subfamily.</text>
</comment>
<reference evidence="10" key="2">
    <citation type="journal article" date="2021" name="PeerJ">
        <title>Extensive microbial diversity within the chicken gut microbiome revealed by metagenomics and culture.</title>
        <authorList>
            <person name="Gilroy R."/>
            <person name="Ravi A."/>
            <person name="Getino M."/>
            <person name="Pursley I."/>
            <person name="Horton D.L."/>
            <person name="Alikhan N.F."/>
            <person name="Baker D."/>
            <person name="Gharbi K."/>
            <person name="Hall N."/>
            <person name="Watson M."/>
            <person name="Adriaenssens E.M."/>
            <person name="Foster-Nyarko E."/>
            <person name="Jarju S."/>
            <person name="Secka A."/>
            <person name="Antonio M."/>
            <person name="Oren A."/>
            <person name="Chaudhuri R.R."/>
            <person name="La Ragione R."/>
            <person name="Hildebrand F."/>
            <person name="Pallen M.J."/>
        </authorList>
    </citation>
    <scope>NUCLEOTIDE SEQUENCE</scope>
    <source>
        <strain evidence="10">CHK195-11698</strain>
    </source>
</reference>
<evidence type="ECO:0000259" key="9">
    <source>
        <dbReference type="PROSITE" id="PS51379"/>
    </source>
</evidence>
<evidence type="ECO:0000256" key="4">
    <source>
        <dbReference type="ARBA" id="ARBA00022737"/>
    </source>
</evidence>
<dbReference type="AlphaFoldDB" id="A0A9D1L046"/>
<dbReference type="PANTHER" id="PTHR43034">
    <property type="entry name" value="ION-TRANSLOCATING OXIDOREDUCTASE COMPLEX SUBUNIT C"/>
    <property type="match status" value="1"/>
</dbReference>
<keyword evidence="8" id="KW-1278">Translocase</keyword>
<dbReference type="GO" id="GO:0022900">
    <property type="term" value="P:electron transport chain"/>
    <property type="evidence" value="ECO:0007669"/>
    <property type="project" value="UniProtKB-UniRule"/>
</dbReference>
<dbReference type="GO" id="GO:0005886">
    <property type="term" value="C:plasma membrane"/>
    <property type="evidence" value="ECO:0007669"/>
    <property type="project" value="UniProtKB-SubCell"/>
</dbReference>
<keyword evidence="5 8" id="KW-0249">Electron transport</keyword>
<reference evidence="10" key="1">
    <citation type="submission" date="2020-10" db="EMBL/GenBank/DDBJ databases">
        <authorList>
            <person name="Gilroy R."/>
        </authorList>
    </citation>
    <scope>NUCLEOTIDE SEQUENCE</scope>
    <source>
        <strain evidence="10">CHK195-11698</strain>
    </source>
</reference>
<feature type="domain" description="4Fe-4S ferredoxin-type" evidence="9">
    <location>
        <begin position="350"/>
        <end position="381"/>
    </location>
</feature>
<feature type="binding site" evidence="8">
    <location>
        <position position="404"/>
    </location>
    <ligand>
        <name>[4Fe-4S] cluster</name>
        <dbReference type="ChEBI" id="CHEBI:49883"/>
        <label>2</label>
    </ligand>
</feature>
<dbReference type="InterPro" id="IPR017900">
    <property type="entry name" value="4Fe4S_Fe_S_CS"/>
</dbReference>
<gene>
    <name evidence="8" type="primary">rnfC</name>
    <name evidence="10" type="ORF">IAD15_04750</name>
</gene>
<evidence type="ECO:0000256" key="1">
    <source>
        <dbReference type="ARBA" id="ARBA00022448"/>
    </source>
</evidence>
<feature type="binding site" evidence="8">
    <location>
        <position position="408"/>
    </location>
    <ligand>
        <name>[4Fe-4S] cluster</name>
        <dbReference type="ChEBI" id="CHEBI:49883"/>
        <label>1</label>
    </ligand>
</feature>
<keyword evidence="8" id="KW-1003">Cell membrane</keyword>